<keyword evidence="6" id="KW-0378">Hydrolase</keyword>
<dbReference type="Gene3D" id="3.90.70.10">
    <property type="entry name" value="Cysteine proteinases"/>
    <property type="match status" value="1"/>
</dbReference>
<name>A0ABR3W544_9PEZI</name>
<protein>
    <recommendedName>
        <fullName evidence="3">ubiquitinyl hydrolase 1</fullName>
        <ecNumber evidence="3">3.4.19.12</ecNumber>
    </recommendedName>
</protein>
<evidence type="ECO:0000256" key="6">
    <source>
        <dbReference type="ARBA" id="ARBA00022801"/>
    </source>
</evidence>
<evidence type="ECO:0000256" key="5">
    <source>
        <dbReference type="ARBA" id="ARBA00022786"/>
    </source>
</evidence>
<dbReference type="EC" id="3.4.19.12" evidence="3"/>
<keyword evidence="5" id="KW-0833">Ubl conjugation pathway</keyword>
<dbReference type="EMBL" id="JAZHXJ010000702">
    <property type="protein sequence ID" value="KAL1853536.1"/>
    <property type="molecule type" value="Genomic_DNA"/>
</dbReference>
<evidence type="ECO:0000256" key="1">
    <source>
        <dbReference type="ARBA" id="ARBA00000707"/>
    </source>
</evidence>
<proteinExistence type="inferred from homology"/>
<reference evidence="9 10" key="1">
    <citation type="journal article" date="2024" name="Commun. Biol.">
        <title>Comparative genomic analysis of thermophilic fungi reveals convergent evolutionary adaptations and gene losses.</title>
        <authorList>
            <person name="Steindorff A.S."/>
            <person name="Aguilar-Pontes M.V."/>
            <person name="Robinson A.J."/>
            <person name="Andreopoulos B."/>
            <person name="LaButti K."/>
            <person name="Kuo A."/>
            <person name="Mondo S."/>
            <person name="Riley R."/>
            <person name="Otillar R."/>
            <person name="Haridas S."/>
            <person name="Lipzen A."/>
            <person name="Grimwood J."/>
            <person name="Schmutz J."/>
            <person name="Clum A."/>
            <person name="Reid I.D."/>
            <person name="Moisan M.C."/>
            <person name="Butler G."/>
            <person name="Nguyen T.T.M."/>
            <person name="Dewar K."/>
            <person name="Conant G."/>
            <person name="Drula E."/>
            <person name="Henrissat B."/>
            <person name="Hansel C."/>
            <person name="Singer S."/>
            <person name="Hutchinson M.I."/>
            <person name="de Vries R.P."/>
            <person name="Natvig D.O."/>
            <person name="Powell A.J."/>
            <person name="Tsang A."/>
            <person name="Grigoriev I.V."/>
        </authorList>
    </citation>
    <scope>NUCLEOTIDE SEQUENCE [LARGE SCALE GENOMIC DNA]</scope>
    <source>
        <strain evidence="9 10">ATCC 24622</strain>
    </source>
</reference>
<evidence type="ECO:0000259" key="8">
    <source>
        <dbReference type="PROSITE" id="PS50235"/>
    </source>
</evidence>
<keyword evidence="4" id="KW-0645">Protease</keyword>
<accession>A0ABR3W544</accession>
<dbReference type="InterPro" id="IPR028889">
    <property type="entry name" value="USP"/>
</dbReference>
<dbReference type="Pfam" id="PF00443">
    <property type="entry name" value="UCH"/>
    <property type="match status" value="1"/>
</dbReference>
<keyword evidence="7" id="KW-0788">Thiol protease</keyword>
<dbReference type="InterPro" id="IPR038765">
    <property type="entry name" value="Papain-like_cys_pep_sf"/>
</dbReference>
<dbReference type="CDD" id="cd02257">
    <property type="entry name" value="Peptidase_C19"/>
    <property type="match status" value="1"/>
</dbReference>
<feature type="domain" description="USP" evidence="8">
    <location>
        <begin position="1"/>
        <end position="238"/>
    </location>
</feature>
<dbReference type="InterPro" id="IPR050164">
    <property type="entry name" value="Peptidase_C19"/>
</dbReference>
<dbReference type="SUPFAM" id="SSF54001">
    <property type="entry name" value="Cysteine proteinases"/>
    <property type="match status" value="1"/>
</dbReference>
<comment type="catalytic activity">
    <reaction evidence="1">
        <text>Thiol-dependent hydrolysis of ester, thioester, amide, peptide and isopeptide bonds formed by the C-terminal Gly of ubiquitin (a 76-residue protein attached to proteins as an intracellular targeting signal).</text>
        <dbReference type="EC" id="3.4.19.12"/>
    </reaction>
</comment>
<dbReference type="PANTHER" id="PTHR24006:SF888">
    <property type="entry name" value="UBIQUITIN CARBOXYL-TERMINAL HYDROLASE 30"/>
    <property type="match status" value="1"/>
</dbReference>
<sequence>MIYNAVRFWKAYCRKNDSMVDRYWRGVLASGGECERCRIGSFAFQVTDITILPLTGPKLELRSLLAQYTLLEGTDNYNCTLCHQPKKRGTRFLRLPDRFAVCFQRFQNTEWGTGPEKDLRRVEFPLTDLDLGPYCVPLDTRLIQDDPEGVRMIEEDRHFRGPFIYDCYAVVCHVGSSISSGHYISYVRDHASEDPTDWYRFNDDVVTRVKVGASKRDELERMYRSGNQQAYLVFYKRRGT</sequence>
<evidence type="ECO:0000256" key="4">
    <source>
        <dbReference type="ARBA" id="ARBA00022670"/>
    </source>
</evidence>
<dbReference type="PANTHER" id="PTHR24006">
    <property type="entry name" value="UBIQUITIN CARBOXYL-TERMINAL HYDROLASE"/>
    <property type="match status" value="1"/>
</dbReference>
<dbReference type="Proteomes" id="UP001586593">
    <property type="component" value="Unassembled WGS sequence"/>
</dbReference>
<dbReference type="InterPro" id="IPR001394">
    <property type="entry name" value="Peptidase_C19_UCH"/>
</dbReference>
<evidence type="ECO:0000256" key="3">
    <source>
        <dbReference type="ARBA" id="ARBA00012759"/>
    </source>
</evidence>
<dbReference type="PROSITE" id="PS50235">
    <property type="entry name" value="USP_3"/>
    <property type="match status" value="1"/>
</dbReference>
<evidence type="ECO:0000313" key="10">
    <source>
        <dbReference type="Proteomes" id="UP001586593"/>
    </source>
</evidence>
<gene>
    <name evidence="9" type="ORF">VTK73DRAFT_9009</name>
</gene>
<organism evidence="9 10">
    <name type="scientific">Phialemonium thermophilum</name>
    <dbReference type="NCBI Taxonomy" id="223376"/>
    <lineage>
        <taxon>Eukaryota</taxon>
        <taxon>Fungi</taxon>
        <taxon>Dikarya</taxon>
        <taxon>Ascomycota</taxon>
        <taxon>Pezizomycotina</taxon>
        <taxon>Sordariomycetes</taxon>
        <taxon>Sordariomycetidae</taxon>
        <taxon>Cephalothecales</taxon>
        <taxon>Cephalothecaceae</taxon>
        <taxon>Phialemonium</taxon>
    </lineage>
</organism>
<evidence type="ECO:0000313" key="9">
    <source>
        <dbReference type="EMBL" id="KAL1853536.1"/>
    </source>
</evidence>
<comment type="similarity">
    <text evidence="2">Belongs to the peptidase C19 family.</text>
</comment>
<keyword evidence="10" id="KW-1185">Reference proteome</keyword>
<evidence type="ECO:0000256" key="7">
    <source>
        <dbReference type="ARBA" id="ARBA00022807"/>
    </source>
</evidence>
<comment type="caution">
    <text evidence="9">The sequence shown here is derived from an EMBL/GenBank/DDBJ whole genome shotgun (WGS) entry which is preliminary data.</text>
</comment>
<evidence type="ECO:0000256" key="2">
    <source>
        <dbReference type="ARBA" id="ARBA00009085"/>
    </source>
</evidence>